<dbReference type="Proteomes" id="UP000250140">
    <property type="component" value="Unassembled WGS sequence"/>
</dbReference>
<evidence type="ECO:0000313" key="2">
    <source>
        <dbReference type="EMBL" id="OCL01409.1"/>
    </source>
</evidence>
<name>A0A8E2JLA6_9PEZI</name>
<dbReference type="EMBL" id="KV751136">
    <property type="protein sequence ID" value="OCL01409.1"/>
    <property type="molecule type" value="Genomic_DNA"/>
</dbReference>
<proteinExistence type="predicted"/>
<gene>
    <name evidence="2" type="ORF">AOQ84DRAFT_9994</name>
</gene>
<keyword evidence="3" id="KW-1185">Reference proteome</keyword>
<reference evidence="2 3" key="1">
    <citation type="journal article" date="2016" name="Nat. Commun.">
        <title>Ectomycorrhizal ecology is imprinted in the genome of the dominant symbiotic fungus Cenococcum geophilum.</title>
        <authorList>
            <consortium name="DOE Joint Genome Institute"/>
            <person name="Peter M."/>
            <person name="Kohler A."/>
            <person name="Ohm R.A."/>
            <person name="Kuo A."/>
            <person name="Krutzmann J."/>
            <person name="Morin E."/>
            <person name="Arend M."/>
            <person name="Barry K.W."/>
            <person name="Binder M."/>
            <person name="Choi C."/>
            <person name="Clum A."/>
            <person name="Copeland A."/>
            <person name="Grisel N."/>
            <person name="Haridas S."/>
            <person name="Kipfer T."/>
            <person name="LaButti K."/>
            <person name="Lindquist E."/>
            <person name="Lipzen A."/>
            <person name="Maire R."/>
            <person name="Meier B."/>
            <person name="Mihaltcheva S."/>
            <person name="Molinier V."/>
            <person name="Murat C."/>
            <person name="Poggeler S."/>
            <person name="Quandt C.A."/>
            <person name="Sperisen C."/>
            <person name="Tritt A."/>
            <person name="Tisserant E."/>
            <person name="Crous P.W."/>
            <person name="Henrissat B."/>
            <person name="Nehls U."/>
            <person name="Egli S."/>
            <person name="Spatafora J.W."/>
            <person name="Grigoriev I.V."/>
            <person name="Martin F.M."/>
        </authorList>
    </citation>
    <scope>NUCLEOTIDE SEQUENCE [LARGE SCALE GENOMIC DNA]</scope>
    <source>
        <strain evidence="2 3">CBS 207.34</strain>
    </source>
</reference>
<evidence type="ECO:0000256" key="1">
    <source>
        <dbReference type="SAM" id="MobiDB-lite"/>
    </source>
</evidence>
<dbReference type="AlphaFoldDB" id="A0A8E2JLA6"/>
<sequence length="180" mass="20553">MTHDHSKPTRRPPAPTCPAIVCSHQREPASPTRRYVLILMRDMQKYVCAPHQRHQRHQRNQRQPAHFTARRLQRYHSDTTATPQRHHSDITATLHGCAAFRRTRRDRFRAVEVGLASPAAGRVELSSASASARPPPPPLSRPLLGPYQDRRDPLLTNSLHSPFEAPVSQRASFRIKFQES</sequence>
<accession>A0A8E2JLA6</accession>
<evidence type="ECO:0000313" key="3">
    <source>
        <dbReference type="Proteomes" id="UP000250140"/>
    </source>
</evidence>
<feature type="region of interest" description="Disordered" evidence="1">
    <location>
        <begin position="121"/>
        <end position="161"/>
    </location>
</feature>
<protein>
    <submittedName>
        <fullName evidence="2">Uncharacterized protein</fullName>
    </submittedName>
</protein>
<organism evidence="2 3">
    <name type="scientific">Glonium stellatum</name>
    <dbReference type="NCBI Taxonomy" id="574774"/>
    <lineage>
        <taxon>Eukaryota</taxon>
        <taxon>Fungi</taxon>
        <taxon>Dikarya</taxon>
        <taxon>Ascomycota</taxon>
        <taxon>Pezizomycotina</taxon>
        <taxon>Dothideomycetes</taxon>
        <taxon>Pleosporomycetidae</taxon>
        <taxon>Gloniales</taxon>
        <taxon>Gloniaceae</taxon>
        <taxon>Glonium</taxon>
    </lineage>
</organism>